<evidence type="ECO:0000313" key="2">
    <source>
        <dbReference type="Proteomes" id="UP000626109"/>
    </source>
</evidence>
<dbReference type="Proteomes" id="UP000626109">
    <property type="component" value="Unassembled WGS sequence"/>
</dbReference>
<protein>
    <submittedName>
        <fullName evidence="1">Uncharacterized protein</fullName>
    </submittedName>
</protein>
<organism evidence="1 2">
    <name type="scientific">Polarella glacialis</name>
    <name type="common">Dinoflagellate</name>
    <dbReference type="NCBI Taxonomy" id="89957"/>
    <lineage>
        <taxon>Eukaryota</taxon>
        <taxon>Sar</taxon>
        <taxon>Alveolata</taxon>
        <taxon>Dinophyceae</taxon>
        <taxon>Suessiales</taxon>
        <taxon>Suessiaceae</taxon>
        <taxon>Polarella</taxon>
    </lineage>
</organism>
<dbReference type="EMBL" id="CAJNNW010036204">
    <property type="protein sequence ID" value="CAE8732667.1"/>
    <property type="molecule type" value="Genomic_DNA"/>
</dbReference>
<evidence type="ECO:0000313" key="1">
    <source>
        <dbReference type="EMBL" id="CAE8732667.1"/>
    </source>
</evidence>
<name>A0A813LMR1_POLGL</name>
<comment type="caution">
    <text evidence="1">The sequence shown here is derived from an EMBL/GenBank/DDBJ whole genome shotgun (WGS) entry which is preliminary data.</text>
</comment>
<accession>A0A813LMR1</accession>
<gene>
    <name evidence="1" type="ORF">PGLA2088_LOCUS46496</name>
</gene>
<proteinExistence type="predicted"/>
<dbReference type="AlphaFoldDB" id="A0A813LMR1"/>
<sequence>MTIFASGLELFYRGLSDEGSCSANRWRKHSHPNSINYIVQTLDIQAMPVVGSGSRSRIAGTDGASACWLCLGVASVLVRWIPGHGFSSLTRTRSDTKAWLRTTSGSSVLPSRSLAVAPISAPEGSSTPVLGAVLAASAAGALAAVHRQ</sequence>
<feature type="non-terminal residue" evidence="1">
    <location>
        <position position="1"/>
    </location>
</feature>
<reference evidence="1" key="1">
    <citation type="submission" date="2021-02" db="EMBL/GenBank/DDBJ databases">
        <authorList>
            <person name="Dougan E. K."/>
            <person name="Rhodes N."/>
            <person name="Thang M."/>
            <person name="Chan C."/>
        </authorList>
    </citation>
    <scope>NUCLEOTIDE SEQUENCE</scope>
</reference>